<comment type="caution">
    <text evidence="2">The sequence shown here is derived from an EMBL/GenBank/DDBJ whole genome shotgun (WGS) entry which is preliminary data.</text>
</comment>
<protein>
    <submittedName>
        <fullName evidence="2">Uncharacterized protein</fullName>
    </submittedName>
</protein>
<organism evidence="2 3">
    <name type="scientific">Ophiocordyceps unilateralis</name>
    <name type="common">Zombie-ant fungus</name>
    <name type="synonym">Torrubia unilateralis</name>
    <dbReference type="NCBI Taxonomy" id="268505"/>
    <lineage>
        <taxon>Eukaryota</taxon>
        <taxon>Fungi</taxon>
        <taxon>Dikarya</taxon>
        <taxon>Ascomycota</taxon>
        <taxon>Pezizomycotina</taxon>
        <taxon>Sordariomycetes</taxon>
        <taxon>Hypocreomycetidae</taxon>
        <taxon>Hypocreales</taxon>
        <taxon>Ophiocordycipitaceae</taxon>
        <taxon>Ophiocordyceps</taxon>
    </lineage>
</organism>
<feature type="compositionally biased region" description="Basic and acidic residues" evidence="1">
    <location>
        <begin position="1"/>
        <end position="12"/>
    </location>
</feature>
<evidence type="ECO:0000313" key="3">
    <source>
        <dbReference type="Proteomes" id="UP000037136"/>
    </source>
</evidence>
<dbReference type="AlphaFoldDB" id="A0A2A9PBB6"/>
<sequence>MNSRFDELDRRMNAANKNSTARMRSSVVTRRHDDLTLLYNATTGARIARFPRKLRDLENLNEYRVSAILEELEEPVEGDAEERKWWLKYAVGVTSQIS</sequence>
<gene>
    <name evidence="2" type="ORF">XA68_14083</name>
</gene>
<feature type="compositionally biased region" description="Polar residues" evidence="1">
    <location>
        <begin position="15"/>
        <end position="27"/>
    </location>
</feature>
<dbReference type="OrthoDB" id="3641511at2759"/>
<feature type="region of interest" description="Disordered" evidence="1">
    <location>
        <begin position="1"/>
        <end position="27"/>
    </location>
</feature>
<evidence type="ECO:0000313" key="2">
    <source>
        <dbReference type="EMBL" id="PFH58160.1"/>
    </source>
</evidence>
<keyword evidence="3" id="KW-1185">Reference proteome</keyword>
<evidence type="ECO:0000256" key="1">
    <source>
        <dbReference type="SAM" id="MobiDB-lite"/>
    </source>
</evidence>
<reference evidence="2 3" key="1">
    <citation type="journal article" date="2015" name="BMC Genomics">
        <title>Gene expression during zombie ant biting behavior reflects the complexity underlying fungal parasitic behavioral manipulation.</title>
        <authorList>
            <person name="de Bekker C."/>
            <person name="Ohm R.A."/>
            <person name="Loreto R.G."/>
            <person name="Sebastian A."/>
            <person name="Albert I."/>
            <person name="Merrow M."/>
            <person name="Brachmann A."/>
            <person name="Hughes D.P."/>
        </authorList>
    </citation>
    <scope>NUCLEOTIDE SEQUENCE [LARGE SCALE GENOMIC DNA]</scope>
    <source>
        <strain evidence="2 3">SC16a</strain>
    </source>
</reference>
<dbReference type="EMBL" id="LAZP02000321">
    <property type="protein sequence ID" value="PFH58160.1"/>
    <property type="molecule type" value="Genomic_DNA"/>
</dbReference>
<name>A0A2A9PBB6_OPHUN</name>
<proteinExistence type="predicted"/>
<dbReference type="Proteomes" id="UP000037136">
    <property type="component" value="Unassembled WGS sequence"/>
</dbReference>
<accession>A0A2A9PBB6</accession>
<reference evidence="2 3" key="2">
    <citation type="journal article" date="2017" name="Sci. Rep.">
        <title>Ant-infecting Ophiocordyceps genomes reveal a high diversity of potential behavioral manipulation genes and a possible major role for enterotoxins.</title>
        <authorList>
            <person name="de Bekker C."/>
            <person name="Ohm R.A."/>
            <person name="Evans H.C."/>
            <person name="Brachmann A."/>
            <person name="Hughes D.P."/>
        </authorList>
    </citation>
    <scope>NUCLEOTIDE SEQUENCE [LARGE SCALE GENOMIC DNA]</scope>
    <source>
        <strain evidence="2 3">SC16a</strain>
    </source>
</reference>